<dbReference type="PANTHER" id="PTHR10602:SF0">
    <property type="entry name" value="EUKARYOTIC TRANSLATION INITIATION FACTOR 2 SUBUNIT 1"/>
    <property type="match status" value="1"/>
</dbReference>
<dbReference type="GO" id="GO:0043022">
    <property type="term" value="F:ribosome binding"/>
    <property type="evidence" value="ECO:0007669"/>
    <property type="project" value="TreeGrafter"/>
</dbReference>
<accession>A0A1V0SDL2</accession>
<evidence type="ECO:0000256" key="2">
    <source>
        <dbReference type="ARBA" id="ARBA00022540"/>
    </source>
</evidence>
<sequence>MKITRYFRNELPQTNDIVMVKVVREDEEFGYYCDLLEYDHVEGFLPLSELVKTKYVKKHILKPDQVLPMSVSKIDKTLVNLTKKRLSNEESDSKKEMFRVCNDINKLVNECYIMYQKGSQNPTLDITTFMDHTIWNLYETYDNNYFKIYQIMLHDPLCILPSNIFDNALTKAITNDINKRITYANKIVHLDLKLIVTDENPISIIKQILDLSKIQIPNCKITVLVMTSPIYRIRIEGDFNDYDEVISLIKDQIIQNSNNTKSILDFFDPNIEKEAICKIKYYGDYILANFSFC</sequence>
<evidence type="ECO:0000256" key="1">
    <source>
        <dbReference type="ARBA" id="ARBA00007223"/>
    </source>
</evidence>
<comment type="similarity">
    <text evidence="1">Belongs to the eIF-2-alpha family.</text>
</comment>
<name>A0A1V0SDL2_9VIRU</name>
<reference evidence="5" key="1">
    <citation type="journal article" date="2017" name="Science">
        <title>Giant viruses with an expanded complement of translation system components.</title>
        <authorList>
            <person name="Schulz F."/>
            <person name="Yutin N."/>
            <person name="Ivanova N.N."/>
            <person name="Ortega D.R."/>
            <person name="Lee T.K."/>
            <person name="Vierheilig J."/>
            <person name="Daims H."/>
            <person name="Horn M."/>
            <person name="Wagner M."/>
            <person name="Jensen G.J."/>
            <person name="Kyrpides N.C."/>
            <person name="Koonin E.V."/>
            <person name="Woyke T."/>
        </authorList>
    </citation>
    <scope>NUCLEOTIDE SEQUENCE</scope>
    <source>
        <strain evidence="5">ILV1</strain>
    </source>
</reference>
<keyword evidence="3" id="KW-0648">Protein biosynthesis</keyword>
<dbReference type="InterPro" id="IPR012340">
    <property type="entry name" value="NA-bd_OB-fold"/>
</dbReference>
<dbReference type="PANTHER" id="PTHR10602">
    <property type="entry name" value="EUKARYOTIC TRANSLATION INITIATION FACTOR 2 SUBUNIT 1"/>
    <property type="match status" value="1"/>
</dbReference>
<dbReference type="InterPro" id="IPR003029">
    <property type="entry name" value="S1_domain"/>
</dbReference>
<keyword evidence="2 5" id="KW-0396">Initiation factor</keyword>
<protein>
    <submittedName>
        <fullName evidence="5">Translation initiation factor eIF-2 alpha subunit</fullName>
    </submittedName>
</protein>
<dbReference type="SUPFAM" id="SSF50249">
    <property type="entry name" value="Nucleic acid-binding proteins"/>
    <property type="match status" value="1"/>
</dbReference>
<evidence type="ECO:0000256" key="3">
    <source>
        <dbReference type="ARBA" id="ARBA00022917"/>
    </source>
</evidence>
<dbReference type="PROSITE" id="PS50126">
    <property type="entry name" value="S1"/>
    <property type="match status" value="1"/>
</dbReference>
<dbReference type="EMBL" id="KY684087">
    <property type="protein sequence ID" value="ARF09809.1"/>
    <property type="molecule type" value="Genomic_DNA"/>
</dbReference>
<gene>
    <name evidence="5" type="ORF">Indivirus_3_58</name>
</gene>
<proteinExistence type="inferred from homology"/>
<dbReference type="SMART" id="SM00316">
    <property type="entry name" value="S1"/>
    <property type="match status" value="1"/>
</dbReference>
<feature type="domain" description="S1 motif" evidence="4">
    <location>
        <begin position="15"/>
        <end position="84"/>
    </location>
</feature>
<dbReference type="GO" id="GO:0003723">
    <property type="term" value="F:RNA binding"/>
    <property type="evidence" value="ECO:0007669"/>
    <property type="project" value="InterPro"/>
</dbReference>
<dbReference type="InterPro" id="IPR011488">
    <property type="entry name" value="TIF_2_asu"/>
</dbReference>
<evidence type="ECO:0000313" key="5">
    <source>
        <dbReference type="EMBL" id="ARF09809.1"/>
    </source>
</evidence>
<dbReference type="Pfam" id="PF07541">
    <property type="entry name" value="EIF_2_alpha"/>
    <property type="match status" value="1"/>
</dbReference>
<organism evidence="5">
    <name type="scientific">Indivirus ILV1</name>
    <dbReference type="NCBI Taxonomy" id="1977633"/>
    <lineage>
        <taxon>Viruses</taxon>
        <taxon>Varidnaviria</taxon>
        <taxon>Bamfordvirae</taxon>
        <taxon>Nucleocytoviricota</taxon>
        <taxon>Megaviricetes</taxon>
        <taxon>Imitervirales</taxon>
        <taxon>Mimiviridae</taxon>
        <taxon>Klosneuvirinae</taxon>
        <taxon>Indivirus</taxon>
    </lineage>
</organism>
<dbReference type="Gene3D" id="2.40.50.140">
    <property type="entry name" value="Nucleic acid-binding proteins"/>
    <property type="match status" value="1"/>
</dbReference>
<evidence type="ECO:0000259" key="4">
    <source>
        <dbReference type="PROSITE" id="PS50126"/>
    </source>
</evidence>